<reference evidence="3" key="1">
    <citation type="submission" date="2020-03" db="EMBL/GenBank/DDBJ databases">
        <title>Castanea mollissima Vanexum genome sequencing.</title>
        <authorList>
            <person name="Staton M."/>
        </authorList>
    </citation>
    <scope>NUCLEOTIDE SEQUENCE</scope>
    <source>
        <tissue evidence="3">Leaf</tissue>
    </source>
</reference>
<feature type="region of interest" description="Disordered" evidence="1">
    <location>
        <begin position="602"/>
        <end position="624"/>
    </location>
</feature>
<dbReference type="Proteomes" id="UP000737018">
    <property type="component" value="Unassembled WGS sequence"/>
</dbReference>
<dbReference type="Pfam" id="PF07173">
    <property type="entry name" value="GRDP-like"/>
    <property type="match status" value="1"/>
</dbReference>
<dbReference type="InterPro" id="IPR009836">
    <property type="entry name" value="GRDP-like"/>
</dbReference>
<evidence type="ECO:0000313" key="4">
    <source>
        <dbReference type="Proteomes" id="UP000737018"/>
    </source>
</evidence>
<evidence type="ECO:0000256" key="1">
    <source>
        <dbReference type="SAM" id="MobiDB-lite"/>
    </source>
</evidence>
<feature type="compositionally biased region" description="Acidic residues" evidence="1">
    <location>
        <begin position="610"/>
        <end position="624"/>
    </location>
</feature>
<evidence type="ECO:0000313" key="3">
    <source>
        <dbReference type="EMBL" id="KAF3943761.1"/>
    </source>
</evidence>
<protein>
    <recommendedName>
        <fullName evidence="2">GRPD C-terminal domain-containing protein</fullName>
    </recommendedName>
</protein>
<sequence length="763" mass="88294">MSESRNASEISEAETIRLGVDLVSAARRNIGFLRAVAESQWLHEKATVVEAIRRYDELWMPLISDLTVVGSTTPMVLPPLDVEWVWFCHTLNPVSYQQYCESRFSKLIGKPAIFDEENEEYALLRCKNFWTRKYPSEPFENETDSEMPIPVVKNEDILVEVTKHRFLYSKISEAYRSEIVYLIAARQRYKGFLYMVQSFCDECARLVPASDILLMWLTHQSYPTVYAEDLKEMEGDMGKVVTVWESVKEKEMKETKILWERAFDQPYEKAGGEVVLDLDRVNLVKPPVYWEVSDTDVNTKYKSMLPRFLLEVCVFVRLNSRMKATEQSSEFLRLGMLRCHRELKLEKSISNFQYDSWQKAWHLYCEFGTKGIILELRRRSGHCFKGSNLQETVTFPWNDLLRASSLTLERGVAQQLRIHASITPPVQAPYLLKCVPDRVTDDSRAMISDVILRMNRYRPQEGRWLSRTVLDHAGRECFVIRIRVGEGFWRRGGEAPKAVKWEDRIIEIREGSWSYVADSIGRAPEKVVGTATPKEPPEQWKAAWKFSTGDEVMIGWESSTFTSGLSFSLKNQMSPEPSSQVKLLKGRKMLYQVKNIKSDWKDEESRLKDEEEEEKEEDEDEDEEGFVTLVRFTEENPTGRATALLNWKLLVVELLPEEDAVLVLLLCISILRSVSEMKKEDLGCLLIRRRLKEANFGARDWGSVILHPYSYSSSITSPYIQPWYWNSKAVIASDRADHITRQPASNYLPVEGGDKLYKQGIIT</sequence>
<evidence type="ECO:0000259" key="2">
    <source>
        <dbReference type="Pfam" id="PF25335"/>
    </source>
</evidence>
<dbReference type="EMBL" id="JRKL02012787">
    <property type="protein sequence ID" value="KAF3943761.1"/>
    <property type="molecule type" value="Genomic_DNA"/>
</dbReference>
<gene>
    <name evidence="3" type="ORF">CMV_029708</name>
</gene>
<dbReference type="Pfam" id="PF25335">
    <property type="entry name" value="GRDP_C"/>
    <property type="match status" value="1"/>
</dbReference>
<dbReference type="InterPro" id="IPR057518">
    <property type="entry name" value="GRDP_C"/>
</dbReference>
<dbReference type="PANTHER" id="PTHR34365">
    <property type="entry name" value="ENOLASE (DUF1399)"/>
    <property type="match status" value="1"/>
</dbReference>
<dbReference type="AlphaFoldDB" id="A0A8J4Q7B3"/>
<organism evidence="3 4">
    <name type="scientific">Castanea mollissima</name>
    <name type="common">Chinese chestnut</name>
    <dbReference type="NCBI Taxonomy" id="60419"/>
    <lineage>
        <taxon>Eukaryota</taxon>
        <taxon>Viridiplantae</taxon>
        <taxon>Streptophyta</taxon>
        <taxon>Embryophyta</taxon>
        <taxon>Tracheophyta</taxon>
        <taxon>Spermatophyta</taxon>
        <taxon>Magnoliopsida</taxon>
        <taxon>eudicotyledons</taxon>
        <taxon>Gunneridae</taxon>
        <taxon>Pentapetalae</taxon>
        <taxon>rosids</taxon>
        <taxon>fabids</taxon>
        <taxon>Fagales</taxon>
        <taxon>Fagaceae</taxon>
        <taxon>Castanea</taxon>
    </lineage>
</organism>
<proteinExistence type="predicted"/>
<accession>A0A8J4Q7B3</accession>
<keyword evidence="4" id="KW-1185">Reference proteome</keyword>
<comment type="caution">
    <text evidence="3">The sequence shown here is derived from an EMBL/GenBank/DDBJ whole genome shotgun (WGS) entry which is preliminary data.</text>
</comment>
<dbReference type="PANTHER" id="PTHR34365:SF2">
    <property type="entry name" value="ENOLASE (DUF1399)"/>
    <property type="match status" value="1"/>
</dbReference>
<dbReference type="OrthoDB" id="2684236at2759"/>
<feature type="domain" description="GRPD C-terminal" evidence="2">
    <location>
        <begin position="469"/>
        <end position="653"/>
    </location>
</feature>
<name>A0A8J4Q7B3_9ROSI</name>